<dbReference type="Pfam" id="PF00701">
    <property type="entry name" value="DHDPS"/>
    <property type="match status" value="1"/>
</dbReference>
<evidence type="ECO:0000313" key="6">
    <source>
        <dbReference type="Proteomes" id="UP000241444"/>
    </source>
</evidence>
<dbReference type="AlphaFoldDB" id="A0A2P7BR56"/>
<dbReference type="OrthoDB" id="7157803at2"/>
<dbReference type="CDD" id="cd00408">
    <property type="entry name" value="DHDPS-like"/>
    <property type="match status" value="1"/>
</dbReference>
<feature type="active site" description="Proton donor/acceptor" evidence="3">
    <location>
        <position position="151"/>
    </location>
</feature>
<dbReference type="Proteomes" id="UP000241444">
    <property type="component" value="Unassembled WGS sequence"/>
</dbReference>
<feature type="active site" description="Schiff-base intermediate with substrate" evidence="3">
    <location>
        <position position="181"/>
    </location>
</feature>
<name>A0A2P7BR56_9HYPH</name>
<sequence length="306" mass="32568">MSLVVNEREKQLSRDRFGLSAALVTPFDAKMRVDVPKAIAHARHCLNSGCNSVTLFGTTGEGSSIGDDEREAILKAFLDAGVKPDQIVVGVMANSYLEAAAQAGAALDAGCRAVLLAPPSYFKNVSDDGLFAWFSAVFAQIGASARDIIVYNIPSVTAVEISVDLISRLREAFPAVISGVKDSSGNWAYTENLLAKHKDLAILIGDERDLAAGVRRGGQGAISGMANLYADRLLPMINEGRDDTAMVEAVQELLKFPVVPAVKALVAHHTGDAGWRRARAPLQALPDSDFSRVTSIFDRLFVAAAA</sequence>
<reference evidence="6" key="1">
    <citation type="submission" date="2017-11" db="EMBL/GenBank/DDBJ databases">
        <authorList>
            <person name="Kuznetsova I."/>
            <person name="Sazanova A."/>
            <person name="Chirak E."/>
            <person name="Safronova V."/>
            <person name="Willems A."/>
        </authorList>
    </citation>
    <scope>NUCLEOTIDE SEQUENCE [LARGE SCALE GENOMIC DNA]</scope>
    <source>
        <strain evidence="6">STM 196</strain>
    </source>
</reference>
<feature type="binding site" evidence="4">
    <location>
        <position position="222"/>
    </location>
    <ligand>
        <name>pyruvate</name>
        <dbReference type="ChEBI" id="CHEBI:15361"/>
    </ligand>
</feature>
<dbReference type="EMBL" id="PGGO01000007">
    <property type="protein sequence ID" value="PSH68902.1"/>
    <property type="molecule type" value="Genomic_DNA"/>
</dbReference>
<dbReference type="GO" id="GO:0008840">
    <property type="term" value="F:4-hydroxy-tetrahydrodipicolinate synthase activity"/>
    <property type="evidence" value="ECO:0007669"/>
    <property type="project" value="TreeGrafter"/>
</dbReference>
<evidence type="ECO:0000256" key="2">
    <source>
        <dbReference type="PIRNR" id="PIRNR001365"/>
    </source>
</evidence>
<dbReference type="PANTHER" id="PTHR12128:SF67">
    <property type="entry name" value="BLR3884 PROTEIN"/>
    <property type="match status" value="1"/>
</dbReference>
<proteinExistence type="inferred from homology"/>
<gene>
    <name evidence="5" type="ORF">CU102_11570</name>
</gene>
<keyword evidence="1 2" id="KW-0456">Lyase</keyword>
<comment type="caution">
    <text evidence="5">The sequence shown here is derived from an EMBL/GenBank/DDBJ whole genome shotgun (WGS) entry which is preliminary data.</text>
</comment>
<dbReference type="PRINTS" id="PR00146">
    <property type="entry name" value="DHPICSNTHASE"/>
</dbReference>
<comment type="similarity">
    <text evidence="2">Belongs to the DapA family.</text>
</comment>
<protein>
    <submittedName>
        <fullName evidence="5">Dihydrodipicolinate synthase family protein</fullName>
    </submittedName>
</protein>
<evidence type="ECO:0000313" key="5">
    <source>
        <dbReference type="EMBL" id="PSH68902.1"/>
    </source>
</evidence>
<evidence type="ECO:0000256" key="1">
    <source>
        <dbReference type="ARBA" id="ARBA00023239"/>
    </source>
</evidence>
<evidence type="ECO:0000256" key="3">
    <source>
        <dbReference type="PIRSR" id="PIRSR001365-1"/>
    </source>
</evidence>
<dbReference type="Gene3D" id="3.20.20.70">
    <property type="entry name" value="Aldolase class I"/>
    <property type="match status" value="1"/>
</dbReference>
<organism evidence="5 6">
    <name type="scientific">Phyllobacterium brassicacearum</name>
    <dbReference type="NCBI Taxonomy" id="314235"/>
    <lineage>
        <taxon>Bacteria</taxon>
        <taxon>Pseudomonadati</taxon>
        <taxon>Pseudomonadota</taxon>
        <taxon>Alphaproteobacteria</taxon>
        <taxon>Hyphomicrobiales</taxon>
        <taxon>Phyllobacteriaceae</taxon>
        <taxon>Phyllobacterium</taxon>
    </lineage>
</organism>
<evidence type="ECO:0000256" key="4">
    <source>
        <dbReference type="PIRSR" id="PIRSR001365-2"/>
    </source>
</evidence>
<feature type="binding site" evidence="4">
    <location>
        <position position="59"/>
    </location>
    <ligand>
        <name>pyruvate</name>
        <dbReference type="ChEBI" id="CHEBI:15361"/>
    </ligand>
</feature>
<dbReference type="InterPro" id="IPR002220">
    <property type="entry name" value="DapA-like"/>
</dbReference>
<dbReference type="PIRSF" id="PIRSF001365">
    <property type="entry name" value="DHDPS"/>
    <property type="match status" value="1"/>
</dbReference>
<dbReference type="PANTHER" id="PTHR12128">
    <property type="entry name" value="DIHYDRODIPICOLINATE SYNTHASE"/>
    <property type="match status" value="1"/>
</dbReference>
<dbReference type="InterPro" id="IPR013785">
    <property type="entry name" value="Aldolase_TIM"/>
</dbReference>
<accession>A0A2P7BR56</accession>
<keyword evidence="6" id="KW-1185">Reference proteome</keyword>
<dbReference type="SUPFAM" id="SSF51569">
    <property type="entry name" value="Aldolase"/>
    <property type="match status" value="1"/>
</dbReference>
<dbReference type="SMART" id="SM01130">
    <property type="entry name" value="DHDPS"/>
    <property type="match status" value="1"/>
</dbReference>